<organism evidence="2 3">
    <name type="scientific">Clydaea vesicula</name>
    <dbReference type="NCBI Taxonomy" id="447962"/>
    <lineage>
        <taxon>Eukaryota</taxon>
        <taxon>Fungi</taxon>
        <taxon>Fungi incertae sedis</taxon>
        <taxon>Chytridiomycota</taxon>
        <taxon>Chytridiomycota incertae sedis</taxon>
        <taxon>Chytridiomycetes</taxon>
        <taxon>Lobulomycetales</taxon>
        <taxon>Lobulomycetaceae</taxon>
        <taxon>Clydaea</taxon>
    </lineage>
</organism>
<feature type="compositionally biased region" description="Low complexity" evidence="1">
    <location>
        <begin position="171"/>
        <end position="180"/>
    </location>
</feature>
<reference evidence="2" key="1">
    <citation type="submission" date="2020-05" db="EMBL/GenBank/DDBJ databases">
        <title>Phylogenomic resolution of chytrid fungi.</title>
        <authorList>
            <person name="Stajich J.E."/>
            <person name="Amses K."/>
            <person name="Simmons R."/>
            <person name="Seto K."/>
            <person name="Myers J."/>
            <person name="Bonds A."/>
            <person name="Quandt C.A."/>
            <person name="Barry K."/>
            <person name="Liu P."/>
            <person name="Grigoriev I."/>
            <person name="Longcore J.E."/>
            <person name="James T.Y."/>
        </authorList>
    </citation>
    <scope>NUCLEOTIDE SEQUENCE</scope>
    <source>
        <strain evidence="2">JEL0476</strain>
    </source>
</reference>
<dbReference type="AlphaFoldDB" id="A0AAD5TW62"/>
<feature type="region of interest" description="Disordered" evidence="1">
    <location>
        <begin position="170"/>
        <end position="189"/>
    </location>
</feature>
<accession>A0AAD5TW62</accession>
<keyword evidence="3" id="KW-1185">Reference proteome</keyword>
<gene>
    <name evidence="2" type="ORF">HK099_007670</name>
</gene>
<dbReference type="Proteomes" id="UP001211065">
    <property type="component" value="Unassembled WGS sequence"/>
</dbReference>
<name>A0AAD5TW62_9FUNG</name>
<feature type="compositionally biased region" description="Polar residues" evidence="1">
    <location>
        <begin position="117"/>
        <end position="133"/>
    </location>
</feature>
<feature type="compositionally biased region" description="Low complexity" evidence="1">
    <location>
        <begin position="134"/>
        <end position="152"/>
    </location>
</feature>
<sequence>MQQIQANAEEASSCSLHFPSHEITCLHCQNQQNQRNFADHNFTGSLAIVSTNNHNNNFNTTGFSSLIRPLDQSSLQKLQNPLDFYISNTIPFVNLNIQFSFTQQQYATTNFNYQPLHSQGFNTPSPLQPINQYSPTNFSSPSPQPSQTSNNNVISSSLSKGNSQNNLSFGLSSPTLTSSPRTNKLISKRSTKEKNVQFNKLYCNSCKIVQLGKFSVKTPVNETTCEIYCKDCSTKPPSYCKELMCSICKNSVGIGYIQKGAIFELICFSCDKKYMFCTECGGGGKFRIGKYRPIELFTPGLKKTCTLSHLRIGSIKISWQLCKLGKNSDEYKLYAHDIVNILNDGIYSLLAGAKSLEHPRSKYKSFSDLEVWINQIRAFIDNYVKLEMEECNIKRFISLARNGTHERAENIGFGIFEINTNFGTLCLRPFTFNMMAYTVSGVLRDMICDAVRWSQDYANQHSFDPIQYVWFALDDNEIIKKLFTKIKFKPIDEFLLSNPEVDRDIFTFVDNPYLCRGKKTDFTTYVCKASEFTSATFI</sequence>
<evidence type="ECO:0000313" key="2">
    <source>
        <dbReference type="EMBL" id="KAJ3212713.1"/>
    </source>
</evidence>
<evidence type="ECO:0000256" key="1">
    <source>
        <dbReference type="SAM" id="MobiDB-lite"/>
    </source>
</evidence>
<proteinExistence type="predicted"/>
<feature type="region of interest" description="Disordered" evidence="1">
    <location>
        <begin position="117"/>
        <end position="161"/>
    </location>
</feature>
<dbReference type="EMBL" id="JADGJW010000765">
    <property type="protein sequence ID" value="KAJ3212713.1"/>
    <property type="molecule type" value="Genomic_DNA"/>
</dbReference>
<comment type="caution">
    <text evidence="2">The sequence shown here is derived from an EMBL/GenBank/DDBJ whole genome shotgun (WGS) entry which is preliminary data.</text>
</comment>
<protein>
    <submittedName>
        <fullName evidence="2">Uncharacterized protein</fullName>
    </submittedName>
</protein>
<evidence type="ECO:0000313" key="3">
    <source>
        <dbReference type="Proteomes" id="UP001211065"/>
    </source>
</evidence>